<gene>
    <name evidence="1" type="ORF">OS493_011196</name>
</gene>
<dbReference type="Proteomes" id="UP001163046">
    <property type="component" value="Unassembled WGS sequence"/>
</dbReference>
<dbReference type="AlphaFoldDB" id="A0A9W9Z1R5"/>
<evidence type="ECO:0000313" key="1">
    <source>
        <dbReference type="EMBL" id="KAJ7373591.1"/>
    </source>
</evidence>
<dbReference type="EMBL" id="MU826830">
    <property type="protein sequence ID" value="KAJ7373591.1"/>
    <property type="molecule type" value="Genomic_DNA"/>
</dbReference>
<accession>A0A9W9Z1R5</accession>
<reference evidence="1" key="1">
    <citation type="submission" date="2023-01" db="EMBL/GenBank/DDBJ databases">
        <title>Genome assembly of the deep-sea coral Lophelia pertusa.</title>
        <authorList>
            <person name="Herrera S."/>
            <person name="Cordes E."/>
        </authorList>
    </citation>
    <scope>NUCLEOTIDE SEQUENCE</scope>
    <source>
        <strain evidence="1">USNM1676648</strain>
        <tissue evidence="1">Polyp</tissue>
    </source>
</reference>
<sequence>MEWSAEVPGGNMMVLVEDSVNALTVFKVECSELLSNSEDDDSFTLVEDGDNNVNTLLPVTVTKLVPGVTPPEEIKVSVDDRSVTLVNGPGSLTLKKDVATAFAEETEKVDVENERRRDTVGDNEGIRDRLAIVWMMLDLTEVVAVIKLEDDSSKVWVEMNISVVTDKSIDVRSEICSLSVLDLVSNIVLVDVELLFGWIPRVDFGKTIDTLEVKGVADEVAVDRIESESSEILDTTMAADVKGSTDVFAFNDITAVGFGSADVIVSIEADNSCVVVCVAFNDMVVETALLNNNVGDELSTSVLLETVFVDSALVTENVVFDEDLRRDEMLTCTDRLEKLSWAITSVE</sequence>
<organism evidence="1 2">
    <name type="scientific">Desmophyllum pertusum</name>
    <dbReference type="NCBI Taxonomy" id="174260"/>
    <lineage>
        <taxon>Eukaryota</taxon>
        <taxon>Metazoa</taxon>
        <taxon>Cnidaria</taxon>
        <taxon>Anthozoa</taxon>
        <taxon>Hexacorallia</taxon>
        <taxon>Scleractinia</taxon>
        <taxon>Caryophylliina</taxon>
        <taxon>Caryophylliidae</taxon>
        <taxon>Desmophyllum</taxon>
    </lineage>
</organism>
<proteinExistence type="predicted"/>
<comment type="caution">
    <text evidence="1">The sequence shown here is derived from an EMBL/GenBank/DDBJ whole genome shotgun (WGS) entry which is preliminary data.</text>
</comment>
<protein>
    <submittedName>
        <fullName evidence="1">Uncharacterized protein</fullName>
    </submittedName>
</protein>
<keyword evidence="2" id="KW-1185">Reference proteome</keyword>
<evidence type="ECO:0000313" key="2">
    <source>
        <dbReference type="Proteomes" id="UP001163046"/>
    </source>
</evidence>
<name>A0A9W9Z1R5_9CNID</name>